<dbReference type="PROSITE" id="PS50878">
    <property type="entry name" value="RT_POL"/>
    <property type="match status" value="1"/>
</dbReference>
<dbReference type="InterPro" id="IPR043502">
    <property type="entry name" value="DNA/RNA_pol_sf"/>
</dbReference>
<dbReference type="SUPFAM" id="SSF56672">
    <property type="entry name" value="DNA/RNA polymerases"/>
    <property type="match status" value="1"/>
</dbReference>
<evidence type="ECO:0000313" key="2">
    <source>
        <dbReference type="EMBL" id="CAJ1073570.1"/>
    </source>
</evidence>
<sequence>MRSNLGLCQGEIFVNNIRLILDMIDYNEFIPDESFILFVDFYKAFDTVNHQFMFKVIRCFGFGNRFLRAVQTLYKGSNSSIKITNGTTPRFNIGRGIRQGCPLSPFLFLLVTQVMATHIKKSNFQGMTVVGREFKLAQLADDTAIFLSNQNELVKAVQCIREFSEVSGLTMNLNKSMLFPLKHCDLAELNGIPIKQTVTYLGVVLDKNEKRRSELNFEPITQQIQRKFNMWLMRDLSLHGRILLSKAEGISRSVYLSLALEMPTVVSKKLDQILFRFIWKNRRHHLKKDILSNTKRDGGLDVLTFEILNHSFKINWLSKLCREKNNLWNSFATHVFNSLGGIRFMLKCNYKIEKLPVKLSNFHKQALLSWKLIYKHNFSPTSYYIWNNEDIVYKNRSLYYKDWMEHNILLVDQLLNNHGFLLSYEEFMLKFQLPVTPKQYAVVFDALPQGVLQLLKGSERTAAIPGNYTCDIFVGGIDITKRPCSNRLLRSCLQPKTLPRGQTNWSVQLGEINWSNAWLVGEKFCLNNKVKEVSFKILHQIYPAKKTLERFKLDIEYLCDFCGLEDETISHLFYHCTYSKTFWIDVQQFVHEKTGRTISFQEKHIFIYYDDQDKDLCFFCQLILSLGKFHIHKNKWAKSKPNIALFKNELLHYAAMIKDIKNKKATKTYSIMKKFCTIEL</sequence>
<dbReference type="AlphaFoldDB" id="A0AAV1GK68"/>
<evidence type="ECO:0000313" key="3">
    <source>
        <dbReference type="Proteomes" id="UP001178508"/>
    </source>
</evidence>
<evidence type="ECO:0000259" key="1">
    <source>
        <dbReference type="PROSITE" id="PS50878"/>
    </source>
</evidence>
<feature type="domain" description="Reverse transcriptase" evidence="1">
    <location>
        <begin position="1"/>
        <end position="205"/>
    </location>
</feature>
<keyword evidence="3" id="KW-1185">Reference proteome</keyword>
<dbReference type="PANTHER" id="PTHR31635">
    <property type="entry name" value="REVERSE TRANSCRIPTASE DOMAIN-CONTAINING PROTEIN-RELATED"/>
    <property type="match status" value="1"/>
</dbReference>
<gene>
    <name evidence="2" type="ORF">XNOV1_A019499</name>
</gene>
<dbReference type="InterPro" id="IPR026960">
    <property type="entry name" value="RVT-Znf"/>
</dbReference>
<protein>
    <recommendedName>
        <fullName evidence="1">Reverse transcriptase domain-containing protein</fullName>
    </recommendedName>
</protein>
<dbReference type="PANTHER" id="PTHR31635:SF196">
    <property type="entry name" value="REVERSE TRANSCRIPTASE DOMAIN-CONTAINING PROTEIN-RELATED"/>
    <property type="match status" value="1"/>
</dbReference>
<accession>A0AAV1GK68</accession>
<proteinExistence type="predicted"/>
<dbReference type="Pfam" id="PF13966">
    <property type="entry name" value="zf-RVT"/>
    <property type="match status" value="1"/>
</dbReference>
<reference evidence="2" key="1">
    <citation type="submission" date="2023-08" db="EMBL/GenBank/DDBJ databases">
        <authorList>
            <person name="Alioto T."/>
            <person name="Alioto T."/>
            <person name="Gomez Garrido J."/>
        </authorList>
    </citation>
    <scope>NUCLEOTIDE SEQUENCE</scope>
</reference>
<dbReference type="Proteomes" id="UP001178508">
    <property type="component" value="Chromosome 15"/>
</dbReference>
<organism evidence="2 3">
    <name type="scientific">Xyrichtys novacula</name>
    <name type="common">Pearly razorfish</name>
    <name type="synonym">Hemipteronotus novacula</name>
    <dbReference type="NCBI Taxonomy" id="13765"/>
    <lineage>
        <taxon>Eukaryota</taxon>
        <taxon>Metazoa</taxon>
        <taxon>Chordata</taxon>
        <taxon>Craniata</taxon>
        <taxon>Vertebrata</taxon>
        <taxon>Euteleostomi</taxon>
        <taxon>Actinopterygii</taxon>
        <taxon>Neopterygii</taxon>
        <taxon>Teleostei</taxon>
        <taxon>Neoteleostei</taxon>
        <taxon>Acanthomorphata</taxon>
        <taxon>Eupercaria</taxon>
        <taxon>Labriformes</taxon>
        <taxon>Labridae</taxon>
        <taxon>Xyrichtys</taxon>
    </lineage>
</organism>
<name>A0AAV1GK68_XYRNO</name>
<dbReference type="Pfam" id="PF00078">
    <property type="entry name" value="RVT_1"/>
    <property type="match status" value="1"/>
</dbReference>
<dbReference type="InterPro" id="IPR000477">
    <property type="entry name" value="RT_dom"/>
</dbReference>
<dbReference type="EMBL" id="OY660878">
    <property type="protein sequence ID" value="CAJ1073570.1"/>
    <property type="molecule type" value="Genomic_DNA"/>
</dbReference>